<dbReference type="InterPro" id="IPR011150">
    <property type="entry name" value="Cutinase_monf"/>
</dbReference>
<dbReference type="Proteomes" id="UP000286134">
    <property type="component" value="Unassembled WGS sequence"/>
</dbReference>
<dbReference type="OrthoDB" id="2975078at2759"/>
<evidence type="ECO:0000256" key="8">
    <source>
        <dbReference type="ARBA" id="ARBA00023157"/>
    </source>
</evidence>
<dbReference type="Pfam" id="PF01083">
    <property type="entry name" value="Cutinase"/>
    <property type="match status" value="1"/>
</dbReference>
<keyword evidence="4 12" id="KW-0719">Serine esterase</keyword>
<evidence type="ECO:0000256" key="5">
    <source>
        <dbReference type="ARBA" id="ARBA00022525"/>
    </source>
</evidence>
<dbReference type="EC" id="3.1.1.74" evidence="3 12"/>
<evidence type="ECO:0000256" key="3">
    <source>
        <dbReference type="ARBA" id="ARBA00013095"/>
    </source>
</evidence>
<feature type="signal peptide" evidence="12">
    <location>
        <begin position="1"/>
        <end position="18"/>
    </location>
</feature>
<dbReference type="EMBL" id="MCFK01009310">
    <property type="protein sequence ID" value="RKF55000.1"/>
    <property type="molecule type" value="Genomic_DNA"/>
</dbReference>
<proteinExistence type="inferred from homology"/>
<name>A0A420HC35_9PEZI</name>
<feature type="active site" evidence="10">
    <location>
        <position position="202"/>
    </location>
</feature>
<comment type="subcellular location">
    <subcellularLocation>
        <location evidence="1 12">Secreted</location>
    </subcellularLocation>
</comment>
<keyword evidence="6 12" id="KW-0732">Signal</keyword>
<dbReference type="PROSITE" id="PS00155">
    <property type="entry name" value="CUTINASE_1"/>
    <property type="match status" value="1"/>
</dbReference>
<keyword evidence="7 12" id="KW-0378">Hydrolase</keyword>
<evidence type="ECO:0000313" key="14">
    <source>
        <dbReference type="Proteomes" id="UP000286134"/>
    </source>
</evidence>
<dbReference type="SMART" id="SM01110">
    <property type="entry name" value="Cutinase"/>
    <property type="match status" value="1"/>
</dbReference>
<dbReference type="GO" id="GO:0050525">
    <property type="term" value="F:cutinase activity"/>
    <property type="evidence" value="ECO:0007669"/>
    <property type="project" value="UniProtKB-UniRule"/>
</dbReference>
<organism evidence="13 14">
    <name type="scientific">Erysiphe neolycopersici</name>
    <dbReference type="NCBI Taxonomy" id="212602"/>
    <lineage>
        <taxon>Eukaryota</taxon>
        <taxon>Fungi</taxon>
        <taxon>Dikarya</taxon>
        <taxon>Ascomycota</taxon>
        <taxon>Pezizomycotina</taxon>
        <taxon>Leotiomycetes</taxon>
        <taxon>Erysiphales</taxon>
        <taxon>Erysiphaceae</taxon>
        <taxon>Erysiphe</taxon>
    </lineage>
</organism>
<feature type="disulfide bond" evidence="11">
    <location>
        <begin position="198"/>
        <end position="205"/>
    </location>
</feature>
<keyword evidence="5 12" id="KW-0964">Secreted</keyword>
<feature type="active site" description="Nucleophile" evidence="10">
    <location>
        <position position="150"/>
    </location>
</feature>
<evidence type="ECO:0000256" key="4">
    <source>
        <dbReference type="ARBA" id="ARBA00022487"/>
    </source>
</evidence>
<evidence type="ECO:0000256" key="12">
    <source>
        <dbReference type="RuleBase" id="RU361263"/>
    </source>
</evidence>
<evidence type="ECO:0000256" key="10">
    <source>
        <dbReference type="PIRSR" id="PIRSR611150-1"/>
    </source>
</evidence>
<feature type="disulfide bond" evidence="11">
    <location>
        <begin position="62"/>
        <end position="139"/>
    </location>
</feature>
<dbReference type="AlphaFoldDB" id="A0A420HC35"/>
<evidence type="ECO:0000256" key="6">
    <source>
        <dbReference type="ARBA" id="ARBA00022729"/>
    </source>
</evidence>
<dbReference type="InterPro" id="IPR043580">
    <property type="entry name" value="CUTINASE_1"/>
</dbReference>
<dbReference type="InterPro" id="IPR029058">
    <property type="entry name" value="AB_hydrolase_fold"/>
</dbReference>
<keyword evidence="8 11" id="KW-1015">Disulfide bond</keyword>
<accession>A0A420HC35</accession>
<comment type="catalytic activity">
    <reaction evidence="9 12">
        <text>cutin + H2O = cutin monomers.</text>
        <dbReference type="EC" id="3.1.1.74"/>
    </reaction>
</comment>
<reference evidence="13 14" key="1">
    <citation type="journal article" date="2018" name="BMC Genomics">
        <title>Comparative genome analyses reveal sequence features reflecting distinct modes of host-adaptation between dicot and monocot powdery mildew.</title>
        <authorList>
            <person name="Wu Y."/>
            <person name="Ma X."/>
            <person name="Pan Z."/>
            <person name="Kale S.D."/>
            <person name="Song Y."/>
            <person name="King H."/>
            <person name="Zhang Q."/>
            <person name="Presley C."/>
            <person name="Deng X."/>
            <person name="Wei C.I."/>
            <person name="Xiao S."/>
        </authorList>
    </citation>
    <scope>NUCLEOTIDE SEQUENCE [LARGE SCALE GENOMIC DNA]</scope>
    <source>
        <strain evidence="13">UMSG2</strain>
    </source>
</reference>
<dbReference type="PANTHER" id="PTHR48250">
    <property type="entry name" value="CUTINASE 2-RELATED"/>
    <property type="match status" value="1"/>
</dbReference>
<dbReference type="GO" id="GO:0016052">
    <property type="term" value="P:carbohydrate catabolic process"/>
    <property type="evidence" value="ECO:0007669"/>
    <property type="project" value="TreeGrafter"/>
</dbReference>
<gene>
    <name evidence="13" type="ORF">OnM2_093003</name>
</gene>
<dbReference type="Gene3D" id="3.40.50.1820">
    <property type="entry name" value="alpha/beta hydrolase"/>
    <property type="match status" value="1"/>
</dbReference>
<evidence type="ECO:0000313" key="13">
    <source>
        <dbReference type="EMBL" id="RKF55000.1"/>
    </source>
</evidence>
<evidence type="ECO:0000256" key="2">
    <source>
        <dbReference type="ARBA" id="ARBA00007534"/>
    </source>
</evidence>
<feature type="chain" id="PRO_5018808317" description="Cutinase" evidence="12">
    <location>
        <begin position="19"/>
        <end position="251"/>
    </location>
</feature>
<dbReference type="PANTHER" id="PTHR48250:SF2">
    <property type="entry name" value="CUTINASE"/>
    <property type="match status" value="1"/>
</dbReference>
<feature type="active site" description="Proton donor/acceptor" evidence="10">
    <location>
        <position position="214"/>
    </location>
</feature>
<dbReference type="SUPFAM" id="SSF53474">
    <property type="entry name" value="alpha/beta-Hydrolases"/>
    <property type="match status" value="1"/>
</dbReference>
<evidence type="ECO:0000256" key="11">
    <source>
        <dbReference type="PIRSR" id="PIRSR611150-2"/>
    </source>
</evidence>
<evidence type="ECO:0000256" key="9">
    <source>
        <dbReference type="ARBA" id="ARBA00034045"/>
    </source>
</evidence>
<dbReference type="SMR" id="A0A420HC35"/>
<protein>
    <recommendedName>
        <fullName evidence="3 12">Cutinase</fullName>
        <ecNumber evidence="3 12">3.1.1.74</ecNumber>
    </recommendedName>
</protein>
<sequence>MKISVPTGLIFLLGVTNSMPIASNNVTSLQIESMQRISDYHQSMQTPGVPENATEDGLSGPCKPITMIFAKGTGENGNVGDGSSPGPALIAQIRKTHGAENVAVQGVPYDALVEGYLLGGDSTGSERFLNLTNQASVNCPNTRLVIGGYSQGAQLAHNAAGKFSPEVTSRVDAAVVFGDPKKLEPLGDIPSNKVLSICHTGDIICNYIGGAGPHLTYSQDASQAASFVMAKLSTSTGTSSTGLAMTSSLVA</sequence>
<dbReference type="STRING" id="212602.A0A420HC35"/>
<evidence type="ECO:0000256" key="1">
    <source>
        <dbReference type="ARBA" id="ARBA00004613"/>
    </source>
</evidence>
<keyword evidence="14" id="KW-1185">Reference proteome</keyword>
<dbReference type="GO" id="GO:0005576">
    <property type="term" value="C:extracellular region"/>
    <property type="evidence" value="ECO:0007669"/>
    <property type="project" value="UniProtKB-SubCell"/>
</dbReference>
<comment type="caution">
    <text evidence="13">The sequence shown here is derived from an EMBL/GenBank/DDBJ whole genome shotgun (WGS) entry which is preliminary data.</text>
</comment>
<comment type="similarity">
    <text evidence="2 12">Belongs to the cutinase family.</text>
</comment>
<dbReference type="InterPro" id="IPR000675">
    <property type="entry name" value="Cutinase/axe"/>
</dbReference>
<comment type="function">
    <text evidence="12">Catalyzes the hydrolysis of complex carboxylic polyesters found in the cell wall of plants. Degrades cutin, a macromolecule that forms the structure of the plant cuticle.</text>
</comment>
<evidence type="ECO:0000256" key="7">
    <source>
        <dbReference type="ARBA" id="ARBA00022801"/>
    </source>
</evidence>